<comment type="subcellular location">
    <subcellularLocation>
        <location evidence="1">Chromosome</location>
        <location evidence="1">Telomere</location>
    </subcellularLocation>
</comment>
<evidence type="ECO:0000313" key="5">
    <source>
        <dbReference type="EMBL" id="OJJ01601.1"/>
    </source>
</evidence>
<dbReference type="AlphaFoldDB" id="A0A1L9PJD7"/>
<sequence>MATNDTNNNAAKLKPKPSLTFYPAFCFKASPTNFTWVKIGAADVHRLKRRVGFGGEQGLFFYQNHPIRFVNLVGIIVARTDVPRRTILTLDDSTGVTVDIVVLKGDPAFISTATSSNSRTLKGVNDGDGDKDETQKEYHVTSTTQTPMDITSLLPGRLFQIKGTLSVFRATMQVQLERFFTVPDTNAEMRFVEARCRFLLEVLSVPWVLGEEEIAALRVEADEEGCKIEEDHARVRRRERRKAEREEKDRRKIEKAWEREEALREQEARVAREAGMEYMREVERQRSKPT</sequence>
<keyword evidence="3" id="KW-0779">Telomere</keyword>
<proteinExistence type="predicted"/>
<reference evidence="6" key="1">
    <citation type="journal article" date="2017" name="Genome Biol.">
        <title>Comparative genomics reveals high biological diversity and specific adaptations in the industrially and medically important fungal genus Aspergillus.</title>
        <authorList>
            <person name="de Vries R.P."/>
            <person name="Riley R."/>
            <person name="Wiebenga A."/>
            <person name="Aguilar-Osorio G."/>
            <person name="Amillis S."/>
            <person name="Uchima C.A."/>
            <person name="Anderluh G."/>
            <person name="Asadollahi M."/>
            <person name="Askin M."/>
            <person name="Barry K."/>
            <person name="Battaglia E."/>
            <person name="Bayram O."/>
            <person name="Benocci T."/>
            <person name="Braus-Stromeyer S.A."/>
            <person name="Caldana C."/>
            <person name="Canovas D."/>
            <person name="Cerqueira G.C."/>
            <person name="Chen F."/>
            <person name="Chen W."/>
            <person name="Choi C."/>
            <person name="Clum A."/>
            <person name="Dos Santos R.A."/>
            <person name="Damasio A.R."/>
            <person name="Diallinas G."/>
            <person name="Emri T."/>
            <person name="Fekete E."/>
            <person name="Flipphi M."/>
            <person name="Freyberg S."/>
            <person name="Gallo A."/>
            <person name="Gournas C."/>
            <person name="Habgood R."/>
            <person name="Hainaut M."/>
            <person name="Harispe M.L."/>
            <person name="Henrissat B."/>
            <person name="Hilden K.S."/>
            <person name="Hope R."/>
            <person name="Hossain A."/>
            <person name="Karabika E."/>
            <person name="Karaffa L."/>
            <person name="Karanyi Z."/>
            <person name="Krasevec N."/>
            <person name="Kuo A."/>
            <person name="Kusch H."/>
            <person name="LaButti K."/>
            <person name="Lagendijk E.L."/>
            <person name="Lapidus A."/>
            <person name="Levasseur A."/>
            <person name="Lindquist E."/>
            <person name="Lipzen A."/>
            <person name="Logrieco A.F."/>
            <person name="MacCabe A."/>
            <person name="Maekelae M.R."/>
            <person name="Malavazi I."/>
            <person name="Melin P."/>
            <person name="Meyer V."/>
            <person name="Mielnichuk N."/>
            <person name="Miskei M."/>
            <person name="Molnar A.P."/>
            <person name="Mule G."/>
            <person name="Ngan C.Y."/>
            <person name="Orejas M."/>
            <person name="Orosz E."/>
            <person name="Ouedraogo J.P."/>
            <person name="Overkamp K.M."/>
            <person name="Park H.-S."/>
            <person name="Perrone G."/>
            <person name="Piumi F."/>
            <person name="Punt P.J."/>
            <person name="Ram A.F."/>
            <person name="Ramon A."/>
            <person name="Rauscher S."/>
            <person name="Record E."/>
            <person name="Riano-Pachon D.M."/>
            <person name="Robert V."/>
            <person name="Roehrig J."/>
            <person name="Ruller R."/>
            <person name="Salamov A."/>
            <person name="Salih N.S."/>
            <person name="Samson R.A."/>
            <person name="Sandor E."/>
            <person name="Sanguinetti M."/>
            <person name="Schuetze T."/>
            <person name="Sepcic K."/>
            <person name="Shelest E."/>
            <person name="Sherlock G."/>
            <person name="Sophianopoulou V."/>
            <person name="Squina F.M."/>
            <person name="Sun H."/>
            <person name="Susca A."/>
            <person name="Todd R.B."/>
            <person name="Tsang A."/>
            <person name="Unkles S.E."/>
            <person name="van de Wiele N."/>
            <person name="van Rossen-Uffink D."/>
            <person name="Oliveira J.V."/>
            <person name="Vesth T.C."/>
            <person name="Visser J."/>
            <person name="Yu J.-H."/>
            <person name="Zhou M."/>
            <person name="Andersen M.R."/>
            <person name="Archer D.B."/>
            <person name="Baker S.E."/>
            <person name="Benoit I."/>
            <person name="Brakhage A.A."/>
            <person name="Braus G.H."/>
            <person name="Fischer R."/>
            <person name="Frisvad J.C."/>
            <person name="Goldman G.H."/>
            <person name="Houbraken J."/>
            <person name="Oakley B."/>
            <person name="Pocsi I."/>
            <person name="Scazzocchio C."/>
            <person name="Seiboth B."/>
            <person name="vanKuyk P.A."/>
            <person name="Wortman J."/>
            <person name="Dyer P.S."/>
            <person name="Grigoriev I.V."/>
        </authorList>
    </citation>
    <scope>NUCLEOTIDE SEQUENCE [LARGE SCALE GENOMIC DNA]</scope>
    <source>
        <strain evidence="6">CBS 583.65</strain>
    </source>
</reference>
<dbReference type="InterPro" id="IPR012340">
    <property type="entry name" value="NA-bd_OB-fold"/>
</dbReference>
<dbReference type="InterPro" id="IPR018856">
    <property type="entry name" value="Stn1_N"/>
</dbReference>
<dbReference type="OrthoDB" id="77828at2759"/>
<evidence type="ECO:0000313" key="6">
    <source>
        <dbReference type="Proteomes" id="UP000184073"/>
    </source>
</evidence>
<keyword evidence="6" id="KW-1185">Reference proteome</keyword>
<evidence type="ECO:0000256" key="1">
    <source>
        <dbReference type="ARBA" id="ARBA00004574"/>
    </source>
</evidence>
<dbReference type="VEuPathDB" id="FungiDB:ASPVEDRAFT_191768"/>
<evidence type="ECO:0000256" key="3">
    <source>
        <dbReference type="ARBA" id="ARBA00022895"/>
    </source>
</evidence>
<dbReference type="GeneID" id="63724604"/>
<gene>
    <name evidence="5" type="ORF">ASPVEDRAFT_191768</name>
</gene>
<dbReference type="Gene3D" id="2.40.50.140">
    <property type="entry name" value="Nucleic acid-binding proteins"/>
    <property type="match status" value="1"/>
</dbReference>
<dbReference type="EMBL" id="KV878128">
    <property type="protein sequence ID" value="OJJ01601.1"/>
    <property type="molecule type" value="Genomic_DNA"/>
</dbReference>
<feature type="domain" description="CST complex subunit Stn1 N-terminal" evidence="4">
    <location>
        <begin position="57"/>
        <end position="104"/>
    </location>
</feature>
<dbReference type="GO" id="GO:0000781">
    <property type="term" value="C:chromosome, telomeric region"/>
    <property type="evidence" value="ECO:0007669"/>
    <property type="project" value="UniProtKB-SubCell"/>
</dbReference>
<protein>
    <recommendedName>
        <fullName evidence="4">CST complex subunit Stn1 N-terminal domain-containing protein</fullName>
    </recommendedName>
</protein>
<dbReference type="RefSeq" id="XP_040667363.1">
    <property type="nucleotide sequence ID" value="XM_040809093.1"/>
</dbReference>
<evidence type="ECO:0000256" key="2">
    <source>
        <dbReference type="ARBA" id="ARBA00022454"/>
    </source>
</evidence>
<dbReference type="Pfam" id="PF10451">
    <property type="entry name" value="Stn1"/>
    <property type="match status" value="1"/>
</dbReference>
<dbReference type="SUPFAM" id="SSF50249">
    <property type="entry name" value="Nucleic acid-binding proteins"/>
    <property type="match status" value="1"/>
</dbReference>
<dbReference type="Proteomes" id="UP000184073">
    <property type="component" value="Unassembled WGS sequence"/>
</dbReference>
<dbReference type="STRING" id="1036611.A0A1L9PJD7"/>
<keyword evidence="2" id="KW-0158">Chromosome</keyword>
<organism evidence="5 6">
    <name type="scientific">Aspergillus versicolor CBS 583.65</name>
    <dbReference type="NCBI Taxonomy" id="1036611"/>
    <lineage>
        <taxon>Eukaryota</taxon>
        <taxon>Fungi</taxon>
        <taxon>Dikarya</taxon>
        <taxon>Ascomycota</taxon>
        <taxon>Pezizomycotina</taxon>
        <taxon>Eurotiomycetes</taxon>
        <taxon>Eurotiomycetidae</taxon>
        <taxon>Eurotiales</taxon>
        <taxon>Aspergillaceae</taxon>
        <taxon>Aspergillus</taxon>
        <taxon>Aspergillus subgen. Nidulantes</taxon>
    </lineage>
</organism>
<accession>A0A1L9PJD7</accession>
<evidence type="ECO:0000259" key="4">
    <source>
        <dbReference type="Pfam" id="PF10451"/>
    </source>
</evidence>
<name>A0A1L9PJD7_ASPVE</name>